<dbReference type="InterPro" id="IPR016161">
    <property type="entry name" value="Ald_DH/histidinol_DH"/>
</dbReference>
<dbReference type="AlphaFoldDB" id="A0A974P4R1"/>
<proteinExistence type="predicted"/>
<dbReference type="SUPFAM" id="SSF53720">
    <property type="entry name" value="ALDH-like"/>
    <property type="match status" value="1"/>
</dbReference>
<protein>
    <submittedName>
        <fullName evidence="4">Aldehyde dehydrogenase family protein</fullName>
    </submittedName>
</protein>
<dbReference type="GO" id="GO:0016491">
    <property type="term" value="F:oxidoreductase activity"/>
    <property type="evidence" value="ECO:0007669"/>
    <property type="project" value="UniProtKB-KW"/>
</dbReference>
<reference evidence="4" key="1">
    <citation type="submission" date="2021-01" db="EMBL/GenBank/DDBJ databases">
        <title>Genome sequence of Phenylobacterium sp. 20VBR1 isolated from a valley glaceir, Ny-Alesund, Svalbard.</title>
        <authorList>
            <person name="Thomas F.A."/>
            <person name="Krishnan K.P."/>
            <person name="Sinha R.K."/>
        </authorList>
    </citation>
    <scope>NUCLEOTIDE SEQUENCE</scope>
    <source>
        <strain evidence="4">20VBR1</strain>
    </source>
</reference>
<evidence type="ECO:0000259" key="3">
    <source>
        <dbReference type="Pfam" id="PF00171"/>
    </source>
</evidence>
<feature type="compositionally biased region" description="Pro residues" evidence="2">
    <location>
        <begin position="246"/>
        <end position="257"/>
    </location>
</feature>
<dbReference type="InterPro" id="IPR015590">
    <property type="entry name" value="Aldehyde_DH_dom"/>
</dbReference>
<feature type="domain" description="Aldehyde dehydrogenase" evidence="3">
    <location>
        <begin position="36"/>
        <end position="244"/>
    </location>
</feature>
<sequence>MAIPYGGDRVAYVPQALADAFRAGDRLVVVQDSGDLLHVPATVQALAETAVGKAHDAFQKMGAVSDAAITAFFEAFAANLADETIWAAIGQANAADVTKAQGRGRSTTRLSVSATMRADMILGLRAWRDTPGVRGRVLETTTHEGWSVDQVMAPWALRASSSRAAPTSSPTPPVLRTGNTVVFRIGSDALGTARAIVEHALDPALASAGLPKGAAALVDSAEHAAGWAMFSDKRLALAVARGSAPPWPSWAPSPARPGPRSACTARAAPGWWPTRALTPLASRPPPTTPWTARSATR</sequence>
<dbReference type="Pfam" id="PF00171">
    <property type="entry name" value="Aldedh"/>
    <property type="match status" value="1"/>
</dbReference>
<feature type="region of interest" description="Disordered" evidence="2">
    <location>
        <begin position="246"/>
        <end position="297"/>
    </location>
</feature>
<evidence type="ECO:0000256" key="2">
    <source>
        <dbReference type="SAM" id="MobiDB-lite"/>
    </source>
</evidence>
<evidence type="ECO:0000313" key="4">
    <source>
        <dbReference type="EMBL" id="QQZ50365.1"/>
    </source>
</evidence>
<keyword evidence="1" id="KW-0560">Oxidoreductase</keyword>
<dbReference type="Gene3D" id="3.40.605.10">
    <property type="entry name" value="Aldehyde Dehydrogenase, Chain A, domain 1"/>
    <property type="match status" value="1"/>
</dbReference>
<evidence type="ECO:0000256" key="1">
    <source>
        <dbReference type="ARBA" id="ARBA00023002"/>
    </source>
</evidence>
<accession>A0A974P4R1</accession>
<gene>
    <name evidence="4" type="ORF">JKL49_01200</name>
</gene>
<dbReference type="InterPro" id="IPR016162">
    <property type="entry name" value="Ald_DH_N"/>
</dbReference>
<name>A0A974P4R1_9CAUL</name>
<organism evidence="4">
    <name type="scientific">Phenylobacterium glaciei</name>
    <dbReference type="NCBI Taxonomy" id="2803784"/>
    <lineage>
        <taxon>Bacteria</taxon>
        <taxon>Pseudomonadati</taxon>
        <taxon>Pseudomonadota</taxon>
        <taxon>Alphaproteobacteria</taxon>
        <taxon>Caulobacterales</taxon>
        <taxon>Caulobacteraceae</taxon>
        <taxon>Phenylobacterium</taxon>
    </lineage>
</organism>
<dbReference type="EMBL" id="CP068570">
    <property type="protein sequence ID" value="QQZ50365.1"/>
    <property type="molecule type" value="Genomic_DNA"/>
</dbReference>